<comment type="similarity">
    <text evidence="1">Belongs to the short-chain dehydrogenases/reductases (SDR) family.</text>
</comment>
<dbReference type="SUPFAM" id="SSF51735">
    <property type="entry name" value="NAD(P)-binding Rossmann-fold domains"/>
    <property type="match status" value="1"/>
</dbReference>
<keyword evidence="4" id="KW-0732">Signal</keyword>
<dbReference type="EMBL" id="CDMZ01002742">
    <property type="protein sequence ID" value="CEM43713.1"/>
    <property type="molecule type" value="Genomic_DNA"/>
</dbReference>
<dbReference type="PANTHER" id="PTHR43899">
    <property type="entry name" value="RH59310P"/>
    <property type="match status" value="1"/>
</dbReference>
<dbReference type="PRINTS" id="PR00081">
    <property type="entry name" value="GDHRDH"/>
</dbReference>
<protein>
    <submittedName>
        <fullName evidence="5">Uncharacterized protein</fullName>
    </submittedName>
</protein>
<evidence type="ECO:0000256" key="4">
    <source>
        <dbReference type="SAM" id="SignalP"/>
    </source>
</evidence>
<dbReference type="InterPro" id="IPR002347">
    <property type="entry name" value="SDR_fam"/>
</dbReference>
<dbReference type="Pfam" id="PF00106">
    <property type="entry name" value="adh_short"/>
    <property type="match status" value="2"/>
</dbReference>
<dbReference type="Gene3D" id="3.40.50.720">
    <property type="entry name" value="NAD(P)-binding Rossmann-like Domain"/>
    <property type="match status" value="1"/>
</dbReference>
<gene>
    <name evidence="5" type="ORF">Cvel_27721</name>
</gene>
<dbReference type="GO" id="GO:0016491">
    <property type="term" value="F:oxidoreductase activity"/>
    <property type="evidence" value="ECO:0007669"/>
    <property type="project" value="UniProtKB-KW"/>
</dbReference>
<dbReference type="VEuPathDB" id="CryptoDB:Cvel_27721"/>
<dbReference type="AlphaFoldDB" id="A0A0G4HHT2"/>
<keyword evidence="2" id="KW-0560">Oxidoreductase</keyword>
<sequence length="793" mass="84288">MVRFAAAAAGVPILFGLSSGARFSGSLAAVGGSLSSDTDKFLLAEKERGRRRISEEDLFEKRQNSARALAAVGGSLSAETADFLPSPESTHVPQPLQISAEEARANLAAVSGSMPAEREAQSLPISDSRRRRRRSRREQKTQKQERFSSGLAAVAGGLSSDALIPPPSGNANIPSMAPPCPVARVAVGGSLPSDLAAIIPSVPRDERLWLKNSSSSQETPSGSLLRLAAVSGSLPAGAVALLPEGSKQEQQERPLSPQIEKAQQPPVRQLRDDPSPRWIRSLAAVSGSLPALRGGGSISNLGARPLASIQGLRLGLPRIPVATTALPSSSSQQRSLSSMAAVGGHLPSGTAASLQRPPLPVAAALPSSSKGAEEGKSSGGGPKKLAKFFKKAVIDFTAKKLEGKPHAQLLLCLYAYAVLFRLVSGSLTWLWNGFLRPSMNWAPYAGTWAVVTGASQGIGASYATALAKRGVNVALVARNEDNLREVAKECEALGVEAKILSLDLHEGEPESIVRSMRAFVKTLPGEVTVLINNAGGFSPSSRTVEEEVNAHVAASLPQEGPSSDSSSEEASASPRVKLMEIEAPSDFAKSPVEFQTETATFNTIPPILCTRAVLPTMLEQIEKERERECENSEKGTACLVVGKLKEILGLRRRRFVLNISSIASFMNFGITGFAEYAAAKAFVNSWSTSANDWGSPKGIQFQSVLPGAVRTPLNPFNGISAESYADWSLARVGQGGTVTVPHWVHYMQVGLLKGSNVGKMFLKRLRKLREAAKEKNPEGIRVASEWFANRYDY</sequence>
<accession>A0A0G4HHT2</accession>
<dbReference type="PANTHER" id="PTHR43899:SF13">
    <property type="entry name" value="RH59310P"/>
    <property type="match status" value="1"/>
</dbReference>
<feature type="region of interest" description="Disordered" evidence="3">
    <location>
        <begin position="245"/>
        <end position="274"/>
    </location>
</feature>
<dbReference type="InterPro" id="IPR036291">
    <property type="entry name" value="NAD(P)-bd_dom_sf"/>
</dbReference>
<dbReference type="InterPro" id="IPR051019">
    <property type="entry name" value="VLCFA-Steroid_DH"/>
</dbReference>
<feature type="compositionally biased region" description="Low complexity" evidence="3">
    <location>
        <begin position="562"/>
        <end position="573"/>
    </location>
</feature>
<organism evidence="5">
    <name type="scientific">Chromera velia CCMP2878</name>
    <dbReference type="NCBI Taxonomy" id="1169474"/>
    <lineage>
        <taxon>Eukaryota</taxon>
        <taxon>Sar</taxon>
        <taxon>Alveolata</taxon>
        <taxon>Colpodellida</taxon>
        <taxon>Chromeraceae</taxon>
        <taxon>Chromera</taxon>
    </lineage>
</organism>
<evidence type="ECO:0000256" key="3">
    <source>
        <dbReference type="SAM" id="MobiDB-lite"/>
    </source>
</evidence>
<feature type="signal peptide" evidence="4">
    <location>
        <begin position="1"/>
        <end position="20"/>
    </location>
</feature>
<feature type="region of interest" description="Disordered" evidence="3">
    <location>
        <begin position="109"/>
        <end position="151"/>
    </location>
</feature>
<feature type="chain" id="PRO_5005191850" evidence="4">
    <location>
        <begin position="21"/>
        <end position="793"/>
    </location>
</feature>
<evidence type="ECO:0000313" key="5">
    <source>
        <dbReference type="EMBL" id="CEM43713.1"/>
    </source>
</evidence>
<evidence type="ECO:0000256" key="2">
    <source>
        <dbReference type="ARBA" id="ARBA00023002"/>
    </source>
</evidence>
<dbReference type="GO" id="GO:0005783">
    <property type="term" value="C:endoplasmic reticulum"/>
    <property type="evidence" value="ECO:0007669"/>
    <property type="project" value="TreeGrafter"/>
</dbReference>
<proteinExistence type="inferred from homology"/>
<name>A0A0G4HHT2_9ALVE</name>
<feature type="region of interest" description="Disordered" evidence="3">
    <location>
        <begin position="555"/>
        <end position="574"/>
    </location>
</feature>
<reference evidence="5" key="1">
    <citation type="submission" date="2014-11" db="EMBL/GenBank/DDBJ databases">
        <authorList>
            <person name="Otto D Thomas"/>
            <person name="Naeem Raeece"/>
        </authorList>
    </citation>
    <scope>NUCLEOTIDE SEQUENCE</scope>
</reference>
<evidence type="ECO:0000256" key="1">
    <source>
        <dbReference type="ARBA" id="ARBA00006484"/>
    </source>
</evidence>